<dbReference type="EMBL" id="JAELXT010000009">
    <property type="protein sequence ID" value="MBJ6126013.1"/>
    <property type="molecule type" value="Genomic_DNA"/>
</dbReference>
<evidence type="ECO:0000313" key="4">
    <source>
        <dbReference type="Proteomes" id="UP000620670"/>
    </source>
</evidence>
<organism evidence="3 4">
    <name type="scientific">Microvirga splendida</name>
    <dbReference type="NCBI Taxonomy" id="2795727"/>
    <lineage>
        <taxon>Bacteria</taxon>
        <taxon>Pseudomonadati</taxon>
        <taxon>Pseudomonadota</taxon>
        <taxon>Alphaproteobacteria</taxon>
        <taxon>Hyphomicrobiales</taxon>
        <taxon>Methylobacteriaceae</taxon>
        <taxon>Microvirga</taxon>
    </lineage>
</organism>
<reference evidence="4" key="1">
    <citation type="submission" date="2020-12" db="EMBL/GenBank/DDBJ databases">
        <title>Hymenobacter sp.</title>
        <authorList>
            <person name="Kim M.K."/>
        </authorList>
    </citation>
    <scope>NUCLEOTIDE SEQUENCE [LARGE SCALE GENOMIC DNA]</scope>
    <source>
        <strain evidence="4">BT325</strain>
    </source>
</reference>
<evidence type="ECO:0000313" key="3">
    <source>
        <dbReference type="EMBL" id="MBJ6126013.1"/>
    </source>
</evidence>
<evidence type="ECO:0000256" key="2">
    <source>
        <dbReference type="SAM" id="MobiDB-lite"/>
    </source>
</evidence>
<accession>A0ABS0Y124</accession>
<dbReference type="InterPro" id="IPR049841">
    <property type="entry name" value="VPA1267-like"/>
</dbReference>
<dbReference type="Proteomes" id="UP000620670">
    <property type="component" value="Unassembled WGS sequence"/>
</dbReference>
<evidence type="ECO:0000256" key="1">
    <source>
        <dbReference type="SAM" id="Coils"/>
    </source>
</evidence>
<feature type="region of interest" description="Disordered" evidence="2">
    <location>
        <begin position="72"/>
        <end position="94"/>
    </location>
</feature>
<evidence type="ECO:0008006" key="5">
    <source>
        <dbReference type="Google" id="ProtNLM"/>
    </source>
</evidence>
<dbReference type="NCBIfam" id="NF040697">
    <property type="entry name" value="VPA1267_fam"/>
    <property type="match status" value="1"/>
</dbReference>
<comment type="caution">
    <text evidence="3">The sequence shown here is derived from an EMBL/GenBank/DDBJ whole genome shotgun (WGS) entry which is preliminary data.</text>
</comment>
<keyword evidence="4" id="KW-1185">Reference proteome</keyword>
<feature type="coiled-coil region" evidence="1">
    <location>
        <begin position="94"/>
        <end position="128"/>
    </location>
</feature>
<protein>
    <recommendedName>
        <fullName evidence="5">Transposase</fullName>
    </recommendedName>
</protein>
<feature type="compositionally biased region" description="Pro residues" evidence="2">
    <location>
        <begin position="77"/>
        <end position="86"/>
    </location>
</feature>
<proteinExistence type="predicted"/>
<name>A0ABS0Y124_9HYPH</name>
<dbReference type="RefSeq" id="WP_199049264.1">
    <property type="nucleotide sequence ID" value="NZ_JAELXT010000009.1"/>
</dbReference>
<sequence>MNGQERSEENFRAFQNWVSGKSDSEFREIVGQGRLNRGEICRECNFSRSVLAQNPRVKDALHQLEERLRKAGVLPPLATPRNPPPLRIKGQTEAASDAERLKRLEAENSALRVELADLRERLKRFKAMEAVLAETGRLPR</sequence>
<keyword evidence="1" id="KW-0175">Coiled coil</keyword>
<gene>
    <name evidence="3" type="ORF">JAO75_11410</name>
</gene>